<evidence type="ECO:0000313" key="9">
    <source>
        <dbReference type="Proteomes" id="UP001234581"/>
    </source>
</evidence>
<keyword evidence="4" id="KW-0156">Chromatin regulator</keyword>
<dbReference type="RefSeq" id="XP_058339331.1">
    <property type="nucleotide sequence ID" value="XM_058489844.1"/>
</dbReference>
<dbReference type="GO" id="GO:0005634">
    <property type="term" value="C:nucleus"/>
    <property type="evidence" value="ECO:0007669"/>
    <property type="project" value="UniProtKB-SubCell"/>
</dbReference>
<organism evidence="8 9">
    <name type="scientific">Lichtheimia ornata</name>
    <dbReference type="NCBI Taxonomy" id="688661"/>
    <lineage>
        <taxon>Eukaryota</taxon>
        <taxon>Fungi</taxon>
        <taxon>Fungi incertae sedis</taxon>
        <taxon>Mucoromycota</taxon>
        <taxon>Mucoromycotina</taxon>
        <taxon>Mucoromycetes</taxon>
        <taxon>Mucorales</taxon>
        <taxon>Lichtheimiaceae</taxon>
        <taxon>Lichtheimia</taxon>
    </lineage>
</organism>
<protein>
    <recommendedName>
        <fullName evidence="7">Histone-binding protein RBBP4-like N-terminal domain-containing protein</fullName>
    </recommendedName>
</protein>
<reference evidence="8 9" key="1">
    <citation type="submission" date="2023-03" db="EMBL/GenBank/DDBJ databases">
        <title>Genome sequence of Lichtheimia ornata CBS 291.66.</title>
        <authorList>
            <person name="Mohabir J.T."/>
            <person name="Shea T.P."/>
            <person name="Kurbessoian T."/>
            <person name="Berby B."/>
            <person name="Fontaine J."/>
            <person name="Livny J."/>
            <person name="Gnirke A."/>
            <person name="Stajich J.E."/>
            <person name="Cuomo C.A."/>
        </authorList>
    </citation>
    <scope>NUCLEOTIDE SEQUENCE [LARGE SCALE GENOMIC DNA]</scope>
    <source>
        <strain evidence="8">CBS 291.66</strain>
    </source>
</reference>
<proteinExistence type="predicted"/>
<comment type="caution">
    <text evidence="8">The sequence shown here is derived from an EMBL/GenBank/DDBJ whole genome shotgun (WGS) entry which is preliminary data.</text>
</comment>
<comment type="subcellular location">
    <subcellularLocation>
        <location evidence="1">Nucleus</location>
    </subcellularLocation>
</comment>
<dbReference type="Proteomes" id="UP001234581">
    <property type="component" value="Unassembled WGS sequence"/>
</dbReference>
<name>A0AAD7UW06_9FUNG</name>
<dbReference type="InterPro" id="IPR036322">
    <property type="entry name" value="WD40_repeat_dom_sf"/>
</dbReference>
<dbReference type="InterPro" id="IPR022052">
    <property type="entry name" value="Histone-bd_RBBP4-like_N"/>
</dbReference>
<evidence type="ECO:0000256" key="5">
    <source>
        <dbReference type="ARBA" id="ARBA00023242"/>
    </source>
</evidence>
<dbReference type="PANTHER" id="PTHR22850">
    <property type="entry name" value="WD40 REPEAT FAMILY"/>
    <property type="match status" value="1"/>
</dbReference>
<evidence type="ECO:0000313" key="8">
    <source>
        <dbReference type="EMBL" id="KAJ8654417.1"/>
    </source>
</evidence>
<dbReference type="InterPro" id="IPR015943">
    <property type="entry name" value="WD40/YVTN_repeat-like_dom_sf"/>
</dbReference>
<dbReference type="InterPro" id="IPR050459">
    <property type="entry name" value="WD_repeat_RBAP46/RBAP48/MSI1"/>
</dbReference>
<evidence type="ECO:0000259" key="7">
    <source>
        <dbReference type="Pfam" id="PF12265"/>
    </source>
</evidence>
<keyword evidence="3" id="KW-0677">Repeat</keyword>
<dbReference type="Pfam" id="PF12265">
    <property type="entry name" value="CAF1C_H4-bd"/>
    <property type="match status" value="1"/>
</dbReference>
<feature type="repeat" description="WD" evidence="6">
    <location>
        <begin position="199"/>
        <end position="241"/>
    </location>
</feature>
<keyword evidence="2 6" id="KW-0853">WD repeat</keyword>
<dbReference type="GeneID" id="83217263"/>
<evidence type="ECO:0000256" key="3">
    <source>
        <dbReference type="ARBA" id="ARBA00022737"/>
    </source>
</evidence>
<dbReference type="EMBL" id="JARTCD010000061">
    <property type="protein sequence ID" value="KAJ8654417.1"/>
    <property type="molecule type" value="Genomic_DNA"/>
</dbReference>
<dbReference type="SMART" id="SM00320">
    <property type="entry name" value="WD40"/>
    <property type="match status" value="6"/>
</dbReference>
<evidence type="ECO:0000256" key="4">
    <source>
        <dbReference type="ARBA" id="ARBA00022853"/>
    </source>
</evidence>
<evidence type="ECO:0000256" key="6">
    <source>
        <dbReference type="PROSITE-ProRule" id="PRU00221"/>
    </source>
</evidence>
<dbReference type="GO" id="GO:0006325">
    <property type="term" value="P:chromatin organization"/>
    <property type="evidence" value="ECO:0007669"/>
    <property type="project" value="UniProtKB-KW"/>
</dbReference>
<feature type="repeat" description="WD" evidence="6">
    <location>
        <begin position="243"/>
        <end position="279"/>
    </location>
</feature>
<dbReference type="InterPro" id="IPR019775">
    <property type="entry name" value="WD40_repeat_CS"/>
</dbReference>
<dbReference type="PROSITE" id="PS00678">
    <property type="entry name" value="WD_REPEATS_1"/>
    <property type="match status" value="2"/>
</dbReference>
<dbReference type="AlphaFoldDB" id="A0AAD7UW06"/>
<dbReference type="PROSITE" id="PS50082">
    <property type="entry name" value="WD_REPEATS_2"/>
    <property type="match status" value="4"/>
</dbReference>
<dbReference type="InterPro" id="IPR001680">
    <property type="entry name" value="WD40_rpt"/>
</dbReference>
<feature type="repeat" description="WD" evidence="6">
    <location>
        <begin position="287"/>
        <end position="329"/>
    </location>
</feature>
<keyword evidence="9" id="KW-1185">Reference proteome</keyword>
<evidence type="ECO:0000256" key="1">
    <source>
        <dbReference type="ARBA" id="ARBA00004123"/>
    </source>
</evidence>
<dbReference type="Gene3D" id="2.130.10.10">
    <property type="entry name" value="YVTN repeat-like/Quinoprotein amine dehydrogenase"/>
    <property type="match status" value="1"/>
</dbReference>
<dbReference type="PROSITE" id="PS50294">
    <property type="entry name" value="WD_REPEATS_REGION"/>
    <property type="match status" value="2"/>
</dbReference>
<evidence type="ECO:0000256" key="2">
    <source>
        <dbReference type="ARBA" id="ARBA00022574"/>
    </source>
</evidence>
<accession>A0AAD7UW06</accession>
<sequence length="398" mass="45622">MSNTEDTNIDEATQIAQEYKTWKESVPQLYEMMVEHTIAWPTLTCQWLPFLEKSEEYYTQELLIGTHTNDEEPNFLQVLQVDLPLGDIHAETDKARKPRWRTRQKIRHEGEVNRARYQPSNPNIIATKTREADVLVFNRQTAKEEECTPELRLKGHQMEGYGLEWSPHAATANHLLSAGFDNIVCHWDISASTDPLASYEGHTACVEDISWHATDIHLFASVGDDKRLLIWDTRSPTKPTNSTQAHQAEVNSVAFNWRQDWMLATGSADKTIGLFDIRNLDSKLHSFELHEGEVTQVSWNPHDPAILGSAGLDRRINIWDLRRIGEEQTPEDMEDGPPELLFMHSGHTSRISDFSWDPMERWVMASAGEDNILQLWEMTKHLSADPATIEDPPFSELE</sequence>
<keyword evidence="5" id="KW-0539">Nucleus</keyword>
<feature type="domain" description="Histone-binding protein RBBP4-like N-terminal" evidence="7">
    <location>
        <begin position="17"/>
        <end position="84"/>
    </location>
</feature>
<dbReference type="Pfam" id="PF00400">
    <property type="entry name" value="WD40"/>
    <property type="match status" value="4"/>
</dbReference>
<feature type="repeat" description="WD" evidence="6">
    <location>
        <begin position="344"/>
        <end position="378"/>
    </location>
</feature>
<gene>
    <name evidence="8" type="ORF">O0I10_009858</name>
</gene>
<dbReference type="SUPFAM" id="SSF50978">
    <property type="entry name" value="WD40 repeat-like"/>
    <property type="match status" value="1"/>
</dbReference>